<evidence type="ECO:0000313" key="8">
    <source>
        <dbReference type="Proteomes" id="UP001548590"/>
    </source>
</evidence>
<dbReference type="RefSeq" id="WP_345929623.1">
    <property type="nucleotide sequence ID" value="NZ_JBDIVF010000011.1"/>
</dbReference>
<dbReference type="PANTHER" id="PTHR30086:SF20">
    <property type="entry name" value="ARGININE EXPORTER PROTEIN ARGO-RELATED"/>
    <property type="match status" value="1"/>
</dbReference>
<feature type="transmembrane region" description="Helical" evidence="6">
    <location>
        <begin position="62"/>
        <end position="83"/>
    </location>
</feature>
<dbReference type="PANTHER" id="PTHR30086">
    <property type="entry name" value="ARGININE EXPORTER PROTEIN ARGO"/>
    <property type="match status" value="1"/>
</dbReference>
<dbReference type="Pfam" id="PF01810">
    <property type="entry name" value="LysE"/>
    <property type="match status" value="1"/>
</dbReference>
<dbReference type="Proteomes" id="UP001548590">
    <property type="component" value="Unassembled WGS sequence"/>
</dbReference>
<evidence type="ECO:0000256" key="4">
    <source>
        <dbReference type="ARBA" id="ARBA00022989"/>
    </source>
</evidence>
<reference evidence="7 8" key="1">
    <citation type="submission" date="2024-07" db="EMBL/GenBank/DDBJ databases">
        <title>Uliginosibacterium paludis KCTC:42655.</title>
        <authorList>
            <person name="Kim M.K."/>
        </authorList>
    </citation>
    <scope>NUCLEOTIDE SEQUENCE [LARGE SCALE GENOMIC DNA]</scope>
    <source>
        <strain evidence="7 8">KCTC 42655</strain>
    </source>
</reference>
<keyword evidence="4 6" id="KW-1133">Transmembrane helix</keyword>
<feature type="transmembrane region" description="Helical" evidence="6">
    <location>
        <begin position="139"/>
        <end position="164"/>
    </location>
</feature>
<accession>A0ABV2CTY9</accession>
<proteinExistence type="predicted"/>
<keyword evidence="2" id="KW-1003">Cell membrane</keyword>
<keyword evidence="8" id="KW-1185">Reference proteome</keyword>
<evidence type="ECO:0000256" key="1">
    <source>
        <dbReference type="ARBA" id="ARBA00004651"/>
    </source>
</evidence>
<protein>
    <submittedName>
        <fullName evidence="7">LysE family translocator</fullName>
    </submittedName>
</protein>
<feature type="transmembrane region" description="Helical" evidence="6">
    <location>
        <begin position="176"/>
        <end position="194"/>
    </location>
</feature>
<dbReference type="EMBL" id="JBEWLZ010000010">
    <property type="protein sequence ID" value="MET1491258.1"/>
    <property type="molecule type" value="Genomic_DNA"/>
</dbReference>
<evidence type="ECO:0000256" key="6">
    <source>
        <dbReference type="SAM" id="Phobius"/>
    </source>
</evidence>
<keyword evidence="3 6" id="KW-0812">Transmembrane</keyword>
<dbReference type="InterPro" id="IPR001123">
    <property type="entry name" value="LeuE-type"/>
</dbReference>
<evidence type="ECO:0000256" key="3">
    <source>
        <dbReference type="ARBA" id="ARBA00022692"/>
    </source>
</evidence>
<name>A0ABV2CTY9_9RHOO</name>
<organism evidence="7 8">
    <name type="scientific">Uliginosibacterium paludis</name>
    <dbReference type="NCBI Taxonomy" id="1615952"/>
    <lineage>
        <taxon>Bacteria</taxon>
        <taxon>Pseudomonadati</taxon>
        <taxon>Pseudomonadota</taxon>
        <taxon>Betaproteobacteria</taxon>
        <taxon>Rhodocyclales</taxon>
        <taxon>Zoogloeaceae</taxon>
        <taxon>Uliginosibacterium</taxon>
    </lineage>
</organism>
<feature type="transmembrane region" description="Helical" evidence="6">
    <location>
        <begin position="33"/>
        <end position="55"/>
    </location>
</feature>
<comment type="caution">
    <text evidence="7">The sequence shown here is derived from an EMBL/GenBank/DDBJ whole genome shotgun (WGS) entry which is preliminary data.</text>
</comment>
<comment type="subcellular location">
    <subcellularLocation>
        <location evidence="1">Cell membrane</location>
        <topology evidence="1">Multi-pass membrane protein</topology>
    </subcellularLocation>
</comment>
<keyword evidence="5 6" id="KW-0472">Membrane</keyword>
<sequence length="195" mass="20504">MSSLLPMFLFALAASLSPGPVNLVGLGTGAQRGLRAGLLHVSGATCGFALLLVLCGFGLRELLAVAPWLLGGIRVAGTLWFAWMAGKLWLDAGRLSAAGAGEGSLFWQGALMQWLNPKAWIASAAGMGAFAAEGGSGRIGLFALIYFVVCYASLACWVLAGWRLRGWVEAPPRVRLLNRVLAVMLLSCAPAMWLT</sequence>
<evidence type="ECO:0000256" key="5">
    <source>
        <dbReference type="ARBA" id="ARBA00023136"/>
    </source>
</evidence>
<gene>
    <name evidence="7" type="ORF">ABVT11_15570</name>
</gene>
<evidence type="ECO:0000256" key="2">
    <source>
        <dbReference type="ARBA" id="ARBA00022475"/>
    </source>
</evidence>
<evidence type="ECO:0000313" key="7">
    <source>
        <dbReference type="EMBL" id="MET1491258.1"/>
    </source>
</evidence>